<dbReference type="PANTHER" id="PTHR32094">
    <property type="entry name" value="FANCONI ANEMIA GROUP E PROTEIN"/>
    <property type="match status" value="1"/>
</dbReference>
<sequence length="633" mass="69838">MKNTTQSKNSVEMNTRDVLHLFPPNWHDLLTAEQPDFNSCGTEGAERWLQKMEGGSCHGEKTLFPSTSPCIQAAPDWFGLLGSLVAVDDTRQDGATSLEGTYRFFRLPMQLQRTLLAVISHHASEIPLPLLQKLTRCIQDGRLTDHWMQFHLHELQNHIATFLPKPHSQRSKVVPMKAGFLSERSKGLFRKVCESVSEVENRRQGDGAVSNDSIGLLSNMAPGSSGFRCFVEHFRESGIADGIRTKAKGNLTKLPKRTSKDEFQQNQANHPFDLLAEQDQSGPDLHRPKRLKQDAGGGNAKEALVQPPPVLDDQVLDRIVEECELHEGGEGSRVKSRSGSGHVDDVMEGEEKAVNADDDVTKGIPVDSEEMKFIKELGPDVKMQLDALKSAWHSEGSTGHTELCKEALRFMATCTSAQLSEVCVYIDMSAIDLSTLPVVCQSITPKADLFSYTATGILAKELFLDKMTSLTQRAPRALNSAVVNFTQAFPKPAVEGALAPCIVHSEASSVQYDLVSKVAKEALVNDHRAYLLRSLLVCPDLVWSEMVSGFVQNLLDMKLELDSSLLGLLCASLGQNGTSQSKCKRFAKLLLAVINKCNTQMTPDHVIHLQRSVEVNQTFLKKACQLALKKIKT</sequence>
<dbReference type="GeneID" id="105445051"/>
<dbReference type="GO" id="GO:0043240">
    <property type="term" value="C:Fanconi anaemia nuclear complex"/>
    <property type="evidence" value="ECO:0000318"/>
    <property type="project" value="GO_Central"/>
</dbReference>
<dbReference type="KEGG" id="spu:105445051"/>
<dbReference type="InterPro" id="IPR021025">
    <property type="entry name" value="Fanconi_anaemia_gr_E_prot_C"/>
</dbReference>
<feature type="domain" description="Fanconi Anaemia group E protein C-terminal" evidence="2">
    <location>
        <begin position="394"/>
        <end position="631"/>
    </location>
</feature>
<name>A0A7M7P419_STRPU</name>
<dbReference type="InterPro" id="IPR039685">
    <property type="entry name" value="FANCE"/>
</dbReference>
<dbReference type="PANTHER" id="PTHR32094:SF5">
    <property type="entry name" value="FANCONI ANEMIA GROUP E PROTEIN"/>
    <property type="match status" value="1"/>
</dbReference>
<evidence type="ECO:0000313" key="4">
    <source>
        <dbReference type="Proteomes" id="UP000007110"/>
    </source>
</evidence>
<feature type="compositionally biased region" description="Basic and acidic residues" evidence="1">
    <location>
        <begin position="342"/>
        <end position="352"/>
    </location>
</feature>
<protein>
    <recommendedName>
        <fullName evidence="2">Fanconi Anaemia group E protein C-terminal domain-containing protein</fullName>
    </recommendedName>
</protein>
<dbReference type="Pfam" id="PF11510">
    <property type="entry name" value="FA_FANCE"/>
    <property type="match status" value="1"/>
</dbReference>
<accession>A0A7M7P419</accession>
<dbReference type="InParanoid" id="A0A7M7P419"/>
<keyword evidence="4" id="KW-1185">Reference proteome</keyword>
<dbReference type="GO" id="GO:0036297">
    <property type="term" value="P:interstrand cross-link repair"/>
    <property type="evidence" value="ECO:0007669"/>
    <property type="project" value="InterPro"/>
</dbReference>
<dbReference type="RefSeq" id="XP_030845495.1">
    <property type="nucleotide sequence ID" value="XM_030989635.1"/>
</dbReference>
<organism evidence="3 4">
    <name type="scientific">Strongylocentrotus purpuratus</name>
    <name type="common">Purple sea urchin</name>
    <dbReference type="NCBI Taxonomy" id="7668"/>
    <lineage>
        <taxon>Eukaryota</taxon>
        <taxon>Metazoa</taxon>
        <taxon>Echinodermata</taxon>
        <taxon>Eleutherozoa</taxon>
        <taxon>Echinozoa</taxon>
        <taxon>Echinoidea</taxon>
        <taxon>Euechinoidea</taxon>
        <taxon>Echinacea</taxon>
        <taxon>Camarodonta</taxon>
        <taxon>Echinidea</taxon>
        <taxon>Strongylocentrotidae</taxon>
        <taxon>Strongylocentrotus</taxon>
    </lineage>
</organism>
<evidence type="ECO:0000313" key="3">
    <source>
        <dbReference type="EnsemblMetazoa" id="XP_030845495"/>
    </source>
</evidence>
<dbReference type="OMA" id="LRLPWIC"/>
<dbReference type="OrthoDB" id="2449818at2759"/>
<evidence type="ECO:0000256" key="1">
    <source>
        <dbReference type="SAM" id="MobiDB-lite"/>
    </source>
</evidence>
<feature type="region of interest" description="Disordered" evidence="1">
    <location>
        <begin position="278"/>
        <end position="305"/>
    </location>
</feature>
<dbReference type="EnsemblMetazoa" id="XM_030989635">
    <property type="protein sequence ID" value="XP_030845495"/>
    <property type="gene ID" value="LOC105445051"/>
</dbReference>
<evidence type="ECO:0000259" key="2">
    <source>
        <dbReference type="Pfam" id="PF11510"/>
    </source>
</evidence>
<dbReference type="AlphaFoldDB" id="A0A7M7P419"/>
<dbReference type="Proteomes" id="UP000007110">
    <property type="component" value="Unassembled WGS sequence"/>
</dbReference>
<dbReference type="EnsemblMetazoa" id="XM_030989636">
    <property type="protein sequence ID" value="XP_030845496"/>
    <property type="gene ID" value="LOC105445051"/>
</dbReference>
<reference evidence="4" key="1">
    <citation type="submission" date="2015-02" db="EMBL/GenBank/DDBJ databases">
        <title>Genome sequencing for Strongylocentrotus purpuratus.</title>
        <authorList>
            <person name="Murali S."/>
            <person name="Liu Y."/>
            <person name="Vee V."/>
            <person name="English A."/>
            <person name="Wang M."/>
            <person name="Skinner E."/>
            <person name="Han Y."/>
            <person name="Muzny D.M."/>
            <person name="Worley K.C."/>
            <person name="Gibbs R.A."/>
        </authorList>
    </citation>
    <scope>NUCLEOTIDE SEQUENCE</scope>
</reference>
<feature type="region of interest" description="Disordered" evidence="1">
    <location>
        <begin position="326"/>
        <end position="352"/>
    </location>
</feature>
<reference evidence="3" key="2">
    <citation type="submission" date="2021-01" db="UniProtKB">
        <authorList>
            <consortium name="EnsemblMetazoa"/>
        </authorList>
    </citation>
    <scope>IDENTIFICATION</scope>
</reference>
<proteinExistence type="predicted"/>
<dbReference type="RefSeq" id="XP_030845496.1">
    <property type="nucleotide sequence ID" value="XM_030989636.1"/>
</dbReference>
<dbReference type="Gene3D" id="1.25.40.480">
    <property type="match status" value="1"/>
</dbReference>